<dbReference type="Gene3D" id="3.10.129.10">
    <property type="entry name" value="Hotdog Thioesterase"/>
    <property type="match status" value="1"/>
</dbReference>
<dbReference type="AlphaFoldDB" id="A0A0N9N9A6"/>
<evidence type="ECO:0000313" key="1">
    <source>
        <dbReference type="EMBL" id="ALG83964.1"/>
    </source>
</evidence>
<reference evidence="2" key="1">
    <citation type="submission" date="2015-06" db="EMBL/GenBank/DDBJ databases">
        <title>Complete genome sequence and metabolic analysis of phthalate degradation pathway in Gordonia sp. QH-11.</title>
        <authorList>
            <person name="Jin D."/>
            <person name="Kong X."/>
            <person name="Bai Z."/>
        </authorList>
    </citation>
    <scope>NUCLEOTIDE SEQUENCE [LARGE SCALE GENOMIC DNA]</scope>
    <source>
        <strain evidence="2">QH-11</strain>
    </source>
</reference>
<dbReference type="EMBL" id="CP011853">
    <property type="protein sequence ID" value="ALG83964.1"/>
    <property type="molecule type" value="Genomic_DNA"/>
</dbReference>
<proteinExistence type="predicted"/>
<accession>A0A0N9N9A6</accession>
<dbReference type="STRING" id="1136941.ACH46_04855"/>
<dbReference type="Proteomes" id="UP000063789">
    <property type="component" value="Chromosome"/>
</dbReference>
<keyword evidence="2" id="KW-1185">Reference proteome</keyword>
<dbReference type="PATRIC" id="fig|1136941.3.peg.987"/>
<reference evidence="1 2" key="2">
    <citation type="journal article" date="2017" name="Int. J. Syst. Evol. Microbiol.">
        <title>Gordonia phthalatica sp. nov., a di-n-butyl phthalate-degrading bacterium isolated from activated sludge.</title>
        <authorList>
            <person name="Jin D."/>
            <person name="Kong X."/>
            <person name="Jia M."/>
            <person name="Yu X."/>
            <person name="Wang X."/>
            <person name="Zhuang X."/>
            <person name="Deng Y."/>
            <person name="Bai Z."/>
        </authorList>
    </citation>
    <scope>NUCLEOTIDE SEQUENCE [LARGE SCALE GENOMIC DNA]</scope>
    <source>
        <strain evidence="1 2">QH-11</strain>
    </source>
</reference>
<dbReference type="OrthoDB" id="3173842at2"/>
<dbReference type="RefSeq" id="WP_062391929.1">
    <property type="nucleotide sequence ID" value="NZ_CP011853.1"/>
</dbReference>
<organism evidence="1 2">
    <name type="scientific">Gordonia phthalatica</name>
    <dbReference type="NCBI Taxonomy" id="1136941"/>
    <lineage>
        <taxon>Bacteria</taxon>
        <taxon>Bacillati</taxon>
        <taxon>Actinomycetota</taxon>
        <taxon>Actinomycetes</taxon>
        <taxon>Mycobacteriales</taxon>
        <taxon>Gordoniaceae</taxon>
        <taxon>Gordonia</taxon>
    </lineage>
</organism>
<dbReference type="SUPFAM" id="SSF54637">
    <property type="entry name" value="Thioesterase/thiol ester dehydrase-isomerase"/>
    <property type="match status" value="1"/>
</dbReference>
<sequence length="155" mass="16604">MTAVSKRDDPVGFTNEFIRGTVPGIYEGFGIRIVELESGRAVATVPIATNGNHLGTMYAGALFGVAEVLGGALAIVDYDTDRFLPTVKDLQISFRRPATTDVRGEASLDAATRERMRREVESSGRSEFVVDAVLVDAAGTVVATTHGVYQVRAVR</sequence>
<name>A0A0N9N9A6_9ACTN</name>
<protein>
    <recommendedName>
        <fullName evidence="3">Thioesterase</fullName>
    </recommendedName>
</protein>
<dbReference type="InterPro" id="IPR027961">
    <property type="entry name" value="DUF4442"/>
</dbReference>
<gene>
    <name evidence="1" type="ORF">ACH46_04855</name>
</gene>
<evidence type="ECO:0008006" key="3">
    <source>
        <dbReference type="Google" id="ProtNLM"/>
    </source>
</evidence>
<dbReference type="InterPro" id="IPR029069">
    <property type="entry name" value="HotDog_dom_sf"/>
</dbReference>
<dbReference type="CDD" id="cd03443">
    <property type="entry name" value="PaaI_thioesterase"/>
    <property type="match status" value="1"/>
</dbReference>
<evidence type="ECO:0000313" key="2">
    <source>
        <dbReference type="Proteomes" id="UP000063789"/>
    </source>
</evidence>
<dbReference type="KEGG" id="goq:ACH46_04855"/>
<dbReference type="Pfam" id="PF14539">
    <property type="entry name" value="DUF4442"/>
    <property type="match status" value="1"/>
</dbReference>